<evidence type="ECO:0000256" key="1">
    <source>
        <dbReference type="SAM" id="Phobius"/>
    </source>
</evidence>
<keyword evidence="1" id="KW-0472">Membrane</keyword>
<name>A0A1M5BS55_9CLOT</name>
<proteinExistence type="predicted"/>
<evidence type="ECO:0000313" key="2">
    <source>
        <dbReference type="EMBL" id="SHF45394.1"/>
    </source>
</evidence>
<evidence type="ECO:0008006" key="4">
    <source>
        <dbReference type="Google" id="ProtNLM"/>
    </source>
</evidence>
<protein>
    <recommendedName>
        <fullName evidence="4">Ribosomal protein L7/L12 C-terminal domain-containing protein</fullName>
    </recommendedName>
</protein>
<dbReference type="RefSeq" id="WP_051350708.1">
    <property type="nucleotide sequence ID" value="NZ_FQVG01000082.1"/>
</dbReference>
<dbReference type="Proteomes" id="UP000184423">
    <property type="component" value="Unassembled WGS sequence"/>
</dbReference>
<feature type="transmembrane region" description="Helical" evidence="1">
    <location>
        <begin position="5"/>
        <end position="22"/>
    </location>
</feature>
<dbReference type="AlphaFoldDB" id="A0A1M5BS55"/>
<keyword evidence="3" id="KW-1185">Reference proteome</keyword>
<sequence length="104" mass="12162">MSQKINIIMLICSFICTILFMITKKIFLSIIWGINFILFLFNFIKTYTKSKSNLTEEELNNLNTKIKELILANRESKAIYLYMKTTGADLKDAKEYIDSLTDNF</sequence>
<keyword evidence="1" id="KW-1133">Transmembrane helix</keyword>
<dbReference type="EMBL" id="FQVG01000082">
    <property type="protein sequence ID" value="SHF45394.1"/>
    <property type="molecule type" value="Genomic_DNA"/>
</dbReference>
<evidence type="ECO:0000313" key="3">
    <source>
        <dbReference type="Proteomes" id="UP000184423"/>
    </source>
</evidence>
<feature type="transmembrane region" description="Helical" evidence="1">
    <location>
        <begin position="28"/>
        <end position="44"/>
    </location>
</feature>
<organism evidence="2 3">
    <name type="scientific">Caloramator proteoclasticus DSM 10124</name>
    <dbReference type="NCBI Taxonomy" id="1121262"/>
    <lineage>
        <taxon>Bacteria</taxon>
        <taxon>Bacillati</taxon>
        <taxon>Bacillota</taxon>
        <taxon>Clostridia</taxon>
        <taxon>Eubacteriales</taxon>
        <taxon>Clostridiaceae</taxon>
        <taxon>Caloramator</taxon>
    </lineage>
</organism>
<accession>A0A1M5BS55</accession>
<keyword evidence="1" id="KW-0812">Transmembrane</keyword>
<gene>
    <name evidence="2" type="ORF">SAMN02746091_02561</name>
</gene>
<reference evidence="3" key="1">
    <citation type="submission" date="2016-11" db="EMBL/GenBank/DDBJ databases">
        <authorList>
            <person name="Varghese N."/>
            <person name="Submissions S."/>
        </authorList>
    </citation>
    <scope>NUCLEOTIDE SEQUENCE [LARGE SCALE GENOMIC DNA]</scope>
    <source>
        <strain evidence="3">DSM 10124</strain>
    </source>
</reference>